<dbReference type="InterPro" id="IPR025204">
    <property type="entry name" value="CENP-L"/>
</dbReference>
<gene>
    <name evidence="1" type="ORF">VE01_01490</name>
</gene>
<evidence type="ECO:0000313" key="2">
    <source>
        <dbReference type="Proteomes" id="UP000091956"/>
    </source>
</evidence>
<dbReference type="GeneID" id="28834876"/>
<protein>
    <submittedName>
        <fullName evidence="1">Uncharacterized protein</fullName>
    </submittedName>
</protein>
<dbReference type="EMBL" id="KV460209">
    <property type="protein sequence ID" value="OBU00457.1"/>
    <property type="molecule type" value="Genomic_DNA"/>
</dbReference>
<proteinExistence type="predicted"/>
<accession>A0A1B8GXC3</accession>
<evidence type="ECO:0000313" key="1">
    <source>
        <dbReference type="EMBL" id="OBU00457.1"/>
    </source>
</evidence>
<name>A0A1B8GXC3_9PEZI</name>
<dbReference type="OrthoDB" id="8864979at2759"/>
<dbReference type="RefSeq" id="XP_018134189.1">
    <property type="nucleotide sequence ID" value="XM_018271011.2"/>
</dbReference>
<keyword evidence="2" id="KW-1185">Reference proteome</keyword>
<dbReference type="AlphaFoldDB" id="A0A1B8GXC3"/>
<reference evidence="2" key="2">
    <citation type="journal article" date="2018" name="Nat. Commun.">
        <title>Extreme sensitivity to ultraviolet light in the fungal pathogen causing white-nose syndrome of bats.</title>
        <authorList>
            <person name="Palmer J.M."/>
            <person name="Drees K.P."/>
            <person name="Foster J.T."/>
            <person name="Lindner D.L."/>
        </authorList>
    </citation>
    <scope>NUCLEOTIDE SEQUENCE [LARGE SCALE GENOMIC DNA]</scope>
    <source>
        <strain evidence="2">UAMH 10579</strain>
    </source>
</reference>
<sequence>MPPSPSLSGPPQPPPYPLYNTTYTLHRLSPLYSFTLSSLPSHTTALSEILTGSTLRGVRIGLDTTDVSLSRAGALRGVSMRPLRNPDGWAAVHAAAEPDDTGIGGGGEDGEVGEGWGVIIEITYEKANYTALLLRDIHNSPATTTTTTTEREGGFTHLPLLLTRLPPPLRTTLLDFLATRFDTRASPMHLPSDFLQKALGGYIDALVAGGGDVRGGVREVVISLAFPAGGAGDAGEGGGGELKNIDITISRDDIVNFLERGRNTSTTTTTNTPTPPTTTEHHPFWTALHTYTTTHLSLSLTSPSVSVVKIACGAFVIAAEGRVKISAPSARGEREGAEGVVGALIASAARMG</sequence>
<organism evidence="1 2">
    <name type="scientific">Pseudogymnoascus verrucosus</name>
    <dbReference type="NCBI Taxonomy" id="342668"/>
    <lineage>
        <taxon>Eukaryota</taxon>
        <taxon>Fungi</taxon>
        <taxon>Dikarya</taxon>
        <taxon>Ascomycota</taxon>
        <taxon>Pezizomycotina</taxon>
        <taxon>Leotiomycetes</taxon>
        <taxon>Thelebolales</taxon>
        <taxon>Thelebolaceae</taxon>
        <taxon>Pseudogymnoascus</taxon>
    </lineage>
</organism>
<dbReference type="Proteomes" id="UP000091956">
    <property type="component" value="Unassembled WGS sequence"/>
</dbReference>
<reference evidence="1 2" key="1">
    <citation type="submission" date="2016-03" db="EMBL/GenBank/DDBJ databases">
        <title>Comparative genomics of Pseudogymnoascus destructans, the fungus causing white-nose syndrome of bats.</title>
        <authorList>
            <person name="Palmer J.M."/>
            <person name="Drees K.P."/>
            <person name="Foster J.T."/>
            <person name="Lindner D.L."/>
        </authorList>
    </citation>
    <scope>NUCLEOTIDE SEQUENCE [LARGE SCALE GENOMIC DNA]</scope>
    <source>
        <strain evidence="1 2">UAMH 10579</strain>
    </source>
</reference>
<dbReference type="STRING" id="342668.A0A1B8GXC3"/>
<dbReference type="Pfam" id="PF13092">
    <property type="entry name" value="CENP-L"/>
    <property type="match status" value="1"/>
</dbReference>